<reference evidence="1" key="1">
    <citation type="submission" date="2018-05" db="EMBL/GenBank/DDBJ databases">
        <authorList>
            <person name="Lanie J.A."/>
            <person name="Ng W.-L."/>
            <person name="Kazmierczak K.M."/>
            <person name="Andrzejewski T.M."/>
            <person name="Davidsen T.M."/>
            <person name="Wayne K.J."/>
            <person name="Tettelin H."/>
            <person name="Glass J.I."/>
            <person name="Rusch D."/>
            <person name="Podicherti R."/>
            <person name="Tsui H.-C.T."/>
            <person name="Winkler M.E."/>
        </authorList>
    </citation>
    <scope>NUCLEOTIDE SEQUENCE</scope>
</reference>
<organism evidence="1">
    <name type="scientific">marine metagenome</name>
    <dbReference type="NCBI Taxonomy" id="408172"/>
    <lineage>
        <taxon>unclassified sequences</taxon>
        <taxon>metagenomes</taxon>
        <taxon>ecological metagenomes</taxon>
    </lineage>
</organism>
<accession>A0A382KD05</accession>
<proteinExistence type="predicted"/>
<name>A0A382KD05_9ZZZZ</name>
<protein>
    <submittedName>
        <fullName evidence="1">Uncharacterized protein</fullName>
    </submittedName>
</protein>
<dbReference type="AlphaFoldDB" id="A0A382KD05"/>
<gene>
    <name evidence="1" type="ORF">METZ01_LOCUS274913</name>
</gene>
<evidence type="ECO:0000313" key="1">
    <source>
        <dbReference type="EMBL" id="SVC22059.1"/>
    </source>
</evidence>
<dbReference type="EMBL" id="UINC01079749">
    <property type="protein sequence ID" value="SVC22059.1"/>
    <property type="molecule type" value="Genomic_DNA"/>
</dbReference>
<feature type="non-terminal residue" evidence="1">
    <location>
        <position position="134"/>
    </location>
</feature>
<sequence length="134" mass="14471">MKRLFSKNSLRVPVAIAIATFVSTPVQAASNLKTLVKSCFVLHDPSGKYDISPEWEEPAKVMGGLPILPDLTKRIKDVITADHGNKSVLIVGDASSAYRYYLASLAVSGDPDLAKFAHLEIDLPKIVEGHTLLG</sequence>